<accession>A0A343JDP2</accession>
<dbReference type="InterPro" id="IPR006901">
    <property type="entry name" value="TrmK"/>
</dbReference>
<protein>
    <submittedName>
        <fullName evidence="1">SAM-dependent methyltransferase</fullName>
    </submittedName>
</protein>
<name>A0A343JDP2_9CLOT</name>
<dbReference type="EMBL" id="CP016786">
    <property type="protein sequence ID" value="ASW43650.1"/>
    <property type="molecule type" value="Genomic_DNA"/>
</dbReference>
<dbReference type="OrthoDB" id="5881184at2"/>
<dbReference type="Proteomes" id="UP000264883">
    <property type="component" value="Chromosome"/>
</dbReference>
<organism evidence="1 2">
    <name type="scientific">Clostridium isatidis</name>
    <dbReference type="NCBI Taxonomy" id="182773"/>
    <lineage>
        <taxon>Bacteria</taxon>
        <taxon>Bacillati</taxon>
        <taxon>Bacillota</taxon>
        <taxon>Clostridia</taxon>
        <taxon>Eubacteriales</taxon>
        <taxon>Clostridiaceae</taxon>
        <taxon>Clostridium</taxon>
    </lineage>
</organism>
<keyword evidence="1" id="KW-0808">Transferase</keyword>
<evidence type="ECO:0000313" key="2">
    <source>
        <dbReference type="Proteomes" id="UP000264883"/>
    </source>
</evidence>
<dbReference type="PIRSF" id="PIRSF018637">
    <property type="entry name" value="TrmK"/>
    <property type="match status" value="1"/>
</dbReference>
<dbReference type="Gene3D" id="3.40.50.150">
    <property type="entry name" value="Vaccinia Virus protein VP39"/>
    <property type="match status" value="1"/>
</dbReference>
<dbReference type="GO" id="GO:0032259">
    <property type="term" value="P:methylation"/>
    <property type="evidence" value="ECO:0007669"/>
    <property type="project" value="UniProtKB-KW"/>
</dbReference>
<evidence type="ECO:0000313" key="1">
    <source>
        <dbReference type="EMBL" id="ASW43650.1"/>
    </source>
</evidence>
<dbReference type="PANTHER" id="PTHR38451:SF1">
    <property type="entry name" value="TRNA (ADENINE(22)-N(1))-METHYLTRANSFERASE"/>
    <property type="match status" value="1"/>
</dbReference>
<sequence>MELSKRLKLIINNIDPTGVLADIGTDHGYIPIYAVKNNLCQKAIATDVNKFPLDKARLNAILEGADDKLEFRLGNGLKPLNNNEANIIIIAGMGGNLIVNILEDSIDKVNELDYLILQPAQNPEVLREYLYNNNYEIIKEDLCLDENIYYELFKVKRKKGEITQLDPIYYEVSPKLLMEKHPLLKDYLKLKIENYNRILGYINEETENAKIRKETINNKIDLISKMINYL</sequence>
<dbReference type="SUPFAM" id="SSF53335">
    <property type="entry name" value="S-adenosyl-L-methionine-dependent methyltransferases"/>
    <property type="match status" value="1"/>
</dbReference>
<dbReference type="PANTHER" id="PTHR38451">
    <property type="entry name" value="TRNA (ADENINE(22)-N(1))-METHYLTRANSFERASE"/>
    <property type="match status" value="1"/>
</dbReference>
<dbReference type="GO" id="GO:0160105">
    <property type="term" value="F:tRNA (adenine(22)-N1)-methyltransferase activity"/>
    <property type="evidence" value="ECO:0007669"/>
    <property type="project" value="InterPro"/>
</dbReference>
<dbReference type="KEGG" id="cia:BEN51_09210"/>
<proteinExistence type="predicted"/>
<dbReference type="Pfam" id="PF04816">
    <property type="entry name" value="TrmK"/>
    <property type="match status" value="1"/>
</dbReference>
<dbReference type="AlphaFoldDB" id="A0A343JDP2"/>
<dbReference type="InterPro" id="IPR029063">
    <property type="entry name" value="SAM-dependent_MTases_sf"/>
</dbReference>
<dbReference type="RefSeq" id="WP_119865787.1">
    <property type="nucleotide sequence ID" value="NZ_CP016786.1"/>
</dbReference>
<reference evidence="1 2" key="1">
    <citation type="submission" date="2016-08" db="EMBL/GenBank/DDBJ databases">
        <title>Complete Genome Sequence Of The Indigo Reducing Clostridium isatidis DSM15098.</title>
        <authorList>
            <person name="Little G.T."/>
            <person name="Minton N.P."/>
        </authorList>
    </citation>
    <scope>NUCLEOTIDE SEQUENCE [LARGE SCALE GENOMIC DNA]</scope>
    <source>
        <strain evidence="1 2">DSM 15098</strain>
    </source>
</reference>
<keyword evidence="2" id="KW-1185">Reference proteome</keyword>
<gene>
    <name evidence="1" type="ORF">BEN51_09210</name>
</gene>
<keyword evidence="1" id="KW-0489">Methyltransferase</keyword>